<dbReference type="SUPFAM" id="SSF57667">
    <property type="entry name" value="beta-beta-alpha zinc fingers"/>
    <property type="match status" value="3"/>
</dbReference>
<dbReference type="AlphaFoldDB" id="A0AAN8XAB1"/>
<dbReference type="PROSITE" id="PS50157">
    <property type="entry name" value="ZINC_FINGER_C2H2_2"/>
    <property type="match status" value="1"/>
</dbReference>
<comment type="similarity">
    <text evidence="4">Belongs to the ZNF277 family.</text>
</comment>
<comment type="caution">
    <text evidence="7">The sequence shown here is derived from an EMBL/GenBank/DDBJ whole genome shotgun (WGS) entry which is preliminary data.</text>
</comment>
<gene>
    <name evidence="7" type="ORF">SK128_010627</name>
</gene>
<keyword evidence="3" id="KW-0862">Zinc</keyword>
<keyword evidence="2 5" id="KW-0863">Zinc-finger</keyword>
<dbReference type="PROSITE" id="PS00028">
    <property type="entry name" value="ZINC_FINGER_C2H2_1"/>
    <property type="match status" value="1"/>
</dbReference>
<evidence type="ECO:0000313" key="7">
    <source>
        <dbReference type="EMBL" id="KAK7074914.1"/>
    </source>
</evidence>
<evidence type="ECO:0000256" key="1">
    <source>
        <dbReference type="ARBA" id="ARBA00022723"/>
    </source>
</evidence>
<dbReference type="InterPro" id="IPR036236">
    <property type="entry name" value="Znf_C2H2_sf"/>
</dbReference>
<dbReference type="InterPro" id="IPR041661">
    <property type="entry name" value="ZN622/Rei1/Reh1_Znf-C2H2"/>
</dbReference>
<evidence type="ECO:0000256" key="3">
    <source>
        <dbReference type="ARBA" id="ARBA00022833"/>
    </source>
</evidence>
<name>A0AAN8XAB1_HALRR</name>
<dbReference type="InterPro" id="IPR040048">
    <property type="entry name" value="ZNF277"/>
</dbReference>
<dbReference type="Proteomes" id="UP001381693">
    <property type="component" value="Unassembled WGS sequence"/>
</dbReference>
<sequence length="620" mass="72584">MSYKFINKKLNETCIYEVSASSLINMNAFGSDFATLDFNFECEDPVPCILCDEQFNVDGDEQPLLQHLLGTHKFVIGGVEEIADLRQYVLYWGKLRSLPLKDYCIVFNTNCEPGAKFPSDTYYLLCNKLHEDAALRSALNRMKLNYVVNQKELERQDVSFSRKCIYCSETLTGGIASCFHHLTFHHGFSVGNPDNIVFGARLLDVLEERLRKLQCLYCEKTFRTHVVLRYHMRKKQHRCLNPKNKMYDKFYLLNYLKPGTPWEQAKHDHTVDSDAESLSGDERIQSDMDLHWTDWQEEDLLPATCLFCTFTTSRVPSVLFSHMKIYHKFDFDSIVTGLSFYQKVKIINFVRYFVNEMKCFKCFSVFQSKEIFLRHLDEYEHCKLPHASVWDLPMYLIPVISNDGLLHHIEDSEISENGEEDKVIVPEDVMHVTNSVLEDSKLRDEILGTNNDNEVAICLFCHYAAIGEYPHTQIYHHMRILHCFDFGEVVNRLSFYSQVKLINFIRWNTAKSRCYYCSKVLESMREMEEHRVLEGHNALPNHSKFEEARWLQPVLEDDILLQKLREAGDTDEENPAEPKFCQVENVFSEDVHIPPSILSDENLRRDLLENMMTNFNQIRM</sequence>
<evidence type="ECO:0000256" key="2">
    <source>
        <dbReference type="ARBA" id="ARBA00022771"/>
    </source>
</evidence>
<dbReference type="PANTHER" id="PTHR13267">
    <property type="entry name" value="ZINC FINGER PROTEIN 277"/>
    <property type="match status" value="1"/>
</dbReference>
<protein>
    <recommendedName>
        <fullName evidence="6">C2H2-type domain-containing protein</fullName>
    </recommendedName>
</protein>
<reference evidence="7 8" key="1">
    <citation type="submission" date="2023-11" db="EMBL/GenBank/DDBJ databases">
        <title>Halocaridina rubra genome assembly.</title>
        <authorList>
            <person name="Smith C."/>
        </authorList>
    </citation>
    <scope>NUCLEOTIDE SEQUENCE [LARGE SCALE GENOMIC DNA]</scope>
    <source>
        <strain evidence="7">EP-1</strain>
        <tissue evidence="7">Whole</tissue>
    </source>
</reference>
<dbReference type="EMBL" id="JAXCGZ010011411">
    <property type="protein sequence ID" value="KAK7074914.1"/>
    <property type="molecule type" value="Genomic_DNA"/>
</dbReference>
<dbReference type="InterPro" id="IPR013087">
    <property type="entry name" value="Znf_C2H2_type"/>
</dbReference>
<feature type="domain" description="C2H2-type" evidence="6">
    <location>
        <begin position="213"/>
        <end position="242"/>
    </location>
</feature>
<evidence type="ECO:0000256" key="5">
    <source>
        <dbReference type="PROSITE-ProRule" id="PRU00042"/>
    </source>
</evidence>
<proteinExistence type="inferred from homology"/>
<evidence type="ECO:0000313" key="8">
    <source>
        <dbReference type="Proteomes" id="UP001381693"/>
    </source>
</evidence>
<organism evidence="7 8">
    <name type="scientific">Halocaridina rubra</name>
    <name type="common">Hawaiian red shrimp</name>
    <dbReference type="NCBI Taxonomy" id="373956"/>
    <lineage>
        <taxon>Eukaryota</taxon>
        <taxon>Metazoa</taxon>
        <taxon>Ecdysozoa</taxon>
        <taxon>Arthropoda</taxon>
        <taxon>Crustacea</taxon>
        <taxon>Multicrustacea</taxon>
        <taxon>Malacostraca</taxon>
        <taxon>Eumalacostraca</taxon>
        <taxon>Eucarida</taxon>
        <taxon>Decapoda</taxon>
        <taxon>Pleocyemata</taxon>
        <taxon>Caridea</taxon>
        <taxon>Atyoidea</taxon>
        <taxon>Atyidae</taxon>
        <taxon>Halocaridina</taxon>
    </lineage>
</organism>
<evidence type="ECO:0000256" key="4">
    <source>
        <dbReference type="ARBA" id="ARBA00034119"/>
    </source>
</evidence>
<dbReference type="Pfam" id="PF12756">
    <property type="entry name" value="zf-C2H2_2"/>
    <property type="match status" value="3"/>
</dbReference>
<evidence type="ECO:0000259" key="6">
    <source>
        <dbReference type="PROSITE" id="PS50157"/>
    </source>
</evidence>
<keyword evidence="8" id="KW-1185">Reference proteome</keyword>
<accession>A0AAN8XAB1</accession>
<dbReference type="GO" id="GO:0008270">
    <property type="term" value="F:zinc ion binding"/>
    <property type="evidence" value="ECO:0007669"/>
    <property type="project" value="UniProtKB-KW"/>
</dbReference>
<keyword evidence="1" id="KW-0479">Metal-binding</keyword>
<dbReference type="SMART" id="SM00355">
    <property type="entry name" value="ZnF_C2H2"/>
    <property type="match status" value="5"/>
</dbReference>
<dbReference type="PANTHER" id="PTHR13267:SF3">
    <property type="entry name" value="ZINC FINGER PROTEIN 277"/>
    <property type="match status" value="1"/>
</dbReference>